<dbReference type="PROSITE" id="PS51938">
    <property type="entry name" value="SUZ_C"/>
    <property type="match status" value="1"/>
</dbReference>
<evidence type="ECO:0000313" key="7">
    <source>
        <dbReference type="Proteomes" id="UP000078542"/>
    </source>
</evidence>
<dbReference type="PANTHER" id="PTHR31796:SF2">
    <property type="entry name" value="SUZ DOMAIN-CONTAINING PROTEIN 1"/>
    <property type="match status" value="1"/>
</dbReference>
<dbReference type="InterPro" id="IPR039228">
    <property type="entry name" value="SZRD1"/>
</dbReference>
<feature type="compositionally biased region" description="Polar residues" evidence="3">
    <location>
        <begin position="183"/>
        <end position="202"/>
    </location>
</feature>
<dbReference type="OrthoDB" id="5373615at2759"/>
<dbReference type="PROSITE" id="PS51673">
    <property type="entry name" value="SUZ"/>
    <property type="match status" value="1"/>
</dbReference>
<name>A0A195C449_9HYME</name>
<evidence type="ECO:0000259" key="4">
    <source>
        <dbReference type="PROSITE" id="PS51673"/>
    </source>
</evidence>
<comment type="similarity">
    <text evidence="1">Belongs to the SZRD1 family.</text>
</comment>
<evidence type="ECO:0000256" key="1">
    <source>
        <dbReference type="ARBA" id="ARBA00007124"/>
    </source>
</evidence>
<dbReference type="EMBL" id="KQ978287">
    <property type="protein sequence ID" value="KYM95629.1"/>
    <property type="molecule type" value="Genomic_DNA"/>
</dbReference>
<evidence type="ECO:0000256" key="2">
    <source>
        <dbReference type="ARBA" id="ARBA00044802"/>
    </source>
</evidence>
<sequence length="221" mass="25035">MNRQFHLFECLATQGSTDRTVVSRFRARACCSPLQSSQHTTIRTLQANYGNFCGNSRRTRAMDEVLESWEQIEESGTLDKRLEALRLNTVEEEIESSRTNNDANTRMIILGEDGLRSQYVPPKPLVKILKRPTADSRGSGDGPLNDDKPKQPIKTLKQREQEYAEARKRILGEEKSPEEKTMQEINRIQAKSSTPNGNNFPSNVVRMPAGPDGTRGFNVRR</sequence>
<dbReference type="Pfam" id="PF12901">
    <property type="entry name" value="SUZ-C"/>
    <property type="match status" value="1"/>
</dbReference>
<dbReference type="InterPro" id="IPR024771">
    <property type="entry name" value="SUZ"/>
</dbReference>
<dbReference type="AlphaFoldDB" id="A0A195C449"/>
<dbReference type="KEGG" id="ccoa:108780169"/>
<organism evidence="6 7">
    <name type="scientific">Cyphomyrmex costatus</name>
    <dbReference type="NCBI Taxonomy" id="456900"/>
    <lineage>
        <taxon>Eukaryota</taxon>
        <taxon>Metazoa</taxon>
        <taxon>Ecdysozoa</taxon>
        <taxon>Arthropoda</taxon>
        <taxon>Hexapoda</taxon>
        <taxon>Insecta</taxon>
        <taxon>Pterygota</taxon>
        <taxon>Neoptera</taxon>
        <taxon>Endopterygota</taxon>
        <taxon>Hymenoptera</taxon>
        <taxon>Apocrita</taxon>
        <taxon>Aculeata</taxon>
        <taxon>Formicoidea</taxon>
        <taxon>Formicidae</taxon>
        <taxon>Myrmicinae</taxon>
        <taxon>Cyphomyrmex</taxon>
    </lineage>
</organism>
<feature type="domain" description="SUZ-C" evidence="5">
    <location>
        <begin position="179"/>
        <end position="221"/>
    </location>
</feature>
<dbReference type="STRING" id="456900.A0A195C449"/>
<dbReference type="InterPro" id="IPR024642">
    <property type="entry name" value="SUZ-C"/>
</dbReference>
<dbReference type="Proteomes" id="UP000078542">
    <property type="component" value="Unassembled WGS sequence"/>
</dbReference>
<evidence type="ECO:0000256" key="3">
    <source>
        <dbReference type="SAM" id="MobiDB-lite"/>
    </source>
</evidence>
<dbReference type="Pfam" id="PF12752">
    <property type="entry name" value="SUZ"/>
    <property type="match status" value="1"/>
</dbReference>
<feature type="compositionally biased region" description="Basic and acidic residues" evidence="3">
    <location>
        <begin position="157"/>
        <end position="182"/>
    </location>
</feature>
<proteinExistence type="inferred from homology"/>
<protein>
    <recommendedName>
        <fullName evidence="2">SUZ RNA-binding domain-containing</fullName>
    </recommendedName>
</protein>
<gene>
    <name evidence="6" type="ORF">ALC62_13744</name>
</gene>
<keyword evidence="7" id="KW-1185">Reference proteome</keyword>
<evidence type="ECO:0000259" key="5">
    <source>
        <dbReference type="PROSITE" id="PS51938"/>
    </source>
</evidence>
<evidence type="ECO:0000313" key="6">
    <source>
        <dbReference type="EMBL" id="KYM95629.1"/>
    </source>
</evidence>
<feature type="domain" description="SUZ" evidence="4">
    <location>
        <begin position="104"/>
        <end position="175"/>
    </location>
</feature>
<reference evidence="6 7" key="1">
    <citation type="submission" date="2016-03" db="EMBL/GenBank/DDBJ databases">
        <title>Cyphomyrmex costatus WGS genome.</title>
        <authorList>
            <person name="Nygaard S."/>
            <person name="Hu H."/>
            <person name="Boomsma J."/>
            <person name="Zhang G."/>
        </authorList>
    </citation>
    <scope>NUCLEOTIDE SEQUENCE [LARGE SCALE GENOMIC DNA]</scope>
    <source>
        <strain evidence="6">MS0001</strain>
        <tissue evidence="6">Whole body</tissue>
    </source>
</reference>
<dbReference type="PANTHER" id="PTHR31796">
    <property type="entry name" value="SUZ DOMAIN-CONTAINING PROTEIN 1"/>
    <property type="match status" value="1"/>
</dbReference>
<feature type="region of interest" description="Disordered" evidence="3">
    <location>
        <begin position="128"/>
        <end position="221"/>
    </location>
</feature>
<accession>A0A195C449</accession>